<proteinExistence type="predicted"/>
<name>A0A0E9RQM2_ANGAN</name>
<accession>A0A0E9RQM2</accession>
<evidence type="ECO:0000313" key="2">
    <source>
        <dbReference type="EMBL" id="JAH31399.1"/>
    </source>
</evidence>
<feature type="compositionally biased region" description="Polar residues" evidence="1">
    <location>
        <begin position="1"/>
        <end position="16"/>
    </location>
</feature>
<protein>
    <submittedName>
        <fullName evidence="2">Uncharacterized protein</fullName>
    </submittedName>
</protein>
<feature type="region of interest" description="Disordered" evidence="1">
    <location>
        <begin position="1"/>
        <end position="44"/>
    </location>
</feature>
<reference evidence="2" key="2">
    <citation type="journal article" date="2015" name="Fish Shellfish Immunol.">
        <title>Early steps in the European eel (Anguilla anguilla)-Vibrio vulnificus interaction in the gills: Role of the RtxA13 toxin.</title>
        <authorList>
            <person name="Callol A."/>
            <person name="Pajuelo D."/>
            <person name="Ebbesson L."/>
            <person name="Teles M."/>
            <person name="MacKenzie S."/>
            <person name="Amaro C."/>
        </authorList>
    </citation>
    <scope>NUCLEOTIDE SEQUENCE</scope>
</reference>
<dbReference type="AlphaFoldDB" id="A0A0E9RQM2"/>
<dbReference type="EMBL" id="GBXM01077178">
    <property type="protein sequence ID" value="JAH31399.1"/>
    <property type="molecule type" value="Transcribed_RNA"/>
</dbReference>
<organism evidence="2">
    <name type="scientific">Anguilla anguilla</name>
    <name type="common">European freshwater eel</name>
    <name type="synonym">Muraena anguilla</name>
    <dbReference type="NCBI Taxonomy" id="7936"/>
    <lineage>
        <taxon>Eukaryota</taxon>
        <taxon>Metazoa</taxon>
        <taxon>Chordata</taxon>
        <taxon>Craniata</taxon>
        <taxon>Vertebrata</taxon>
        <taxon>Euteleostomi</taxon>
        <taxon>Actinopterygii</taxon>
        <taxon>Neopterygii</taxon>
        <taxon>Teleostei</taxon>
        <taxon>Anguilliformes</taxon>
        <taxon>Anguillidae</taxon>
        <taxon>Anguilla</taxon>
    </lineage>
</organism>
<reference evidence="2" key="1">
    <citation type="submission" date="2014-11" db="EMBL/GenBank/DDBJ databases">
        <authorList>
            <person name="Amaro Gonzalez C."/>
        </authorList>
    </citation>
    <scope>NUCLEOTIDE SEQUENCE</scope>
</reference>
<sequence>MGITTATWPTGASTPFSPTPAGERHQAGFRPSNPTAAERRLLWT</sequence>
<evidence type="ECO:0000256" key="1">
    <source>
        <dbReference type="SAM" id="MobiDB-lite"/>
    </source>
</evidence>